<dbReference type="InterPro" id="IPR021719">
    <property type="entry name" value="Prot_inh_I78"/>
</dbReference>
<feature type="compositionally biased region" description="Low complexity" evidence="1">
    <location>
        <begin position="25"/>
        <end position="41"/>
    </location>
</feature>
<evidence type="ECO:0000313" key="3">
    <source>
        <dbReference type="Proteomes" id="UP000604243"/>
    </source>
</evidence>
<sequence length="121" mass="12933">MKHILLFAAMTALLGLGGCAWWGGSDDAPSPPANASTNSASQGASGDAAENRAQQACGADRLKGLTGARLDQDVRQQIVDQSQARQFRVLAPDTMQTMDYHEDRLNIRVNEQGVIQSFNCG</sequence>
<dbReference type="EMBL" id="BMZM01000002">
    <property type="protein sequence ID" value="GHC26802.1"/>
    <property type="molecule type" value="Genomic_DNA"/>
</dbReference>
<reference evidence="3" key="1">
    <citation type="journal article" date="2019" name="Int. J. Syst. Evol. Microbiol.">
        <title>The Global Catalogue of Microorganisms (GCM) 10K type strain sequencing project: providing services to taxonomists for standard genome sequencing and annotation.</title>
        <authorList>
            <consortium name="The Broad Institute Genomics Platform"/>
            <consortium name="The Broad Institute Genome Sequencing Center for Infectious Disease"/>
            <person name="Wu L."/>
            <person name="Ma J."/>
        </authorList>
    </citation>
    <scope>NUCLEOTIDE SEQUENCE [LARGE SCALE GENOMIC DNA]</scope>
    <source>
        <strain evidence="3">KCTC 42082</strain>
    </source>
</reference>
<dbReference type="Pfam" id="PF11720">
    <property type="entry name" value="Inhibitor_I78"/>
    <property type="match status" value="1"/>
</dbReference>
<evidence type="ECO:0008006" key="4">
    <source>
        <dbReference type="Google" id="ProtNLM"/>
    </source>
</evidence>
<feature type="region of interest" description="Disordered" evidence="1">
    <location>
        <begin position="25"/>
        <end position="55"/>
    </location>
</feature>
<dbReference type="PANTHER" id="PTHR39600">
    <property type="entry name" value="PEPTIDASE INHIBITOR I78 FAMILY PROTEIN"/>
    <property type="match status" value="1"/>
</dbReference>
<dbReference type="PANTHER" id="PTHR39600:SF1">
    <property type="entry name" value="PEPTIDASE INHIBITOR I78 FAMILY PROTEIN"/>
    <property type="match status" value="1"/>
</dbReference>
<accession>A0ABQ3FKG7</accession>
<dbReference type="PROSITE" id="PS51257">
    <property type="entry name" value="PROKAR_LIPOPROTEIN"/>
    <property type="match status" value="1"/>
</dbReference>
<organism evidence="2 3">
    <name type="scientific">Kushneria pakistanensis</name>
    <dbReference type="NCBI Taxonomy" id="1508770"/>
    <lineage>
        <taxon>Bacteria</taxon>
        <taxon>Pseudomonadati</taxon>
        <taxon>Pseudomonadota</taxon>
        <taxon>Gammaproteobacteria</taxon>
        <taxon>Oceanospirillales</taxon>
        <taxon>Halomonadaceae</taxon>
        <taxon>Kushneria</taxon>
    </lineage>
</organism>
<proteinExistence type="predicted"/>
<dbReference type="Gene3D" id="3.30.10.10">
    <property type="entry name" value="Trypsin Inhibitor V, subunit A"/>
    <property type="match status" value="1"/>
</dbReference>
<name>A0ABQ3FKG7_9GAMM</name>
<dbReference type="RefSeq" id="WP_189517669.1">
    <property type="nucleotide sequence ID" value="NZ_BMZM01000002.1"/>
</dbReference>
<dbReference type="Proteomes" id="UP000604243">
    <property type="component" value="Unassembled WGS sequence"/>
</dbReference>
<gene>
    <name evidence="2" type="ORF">GCM10010082_20080</name>
</gene>
<comment type="caution">
    <text evidence="2">The sequence shown here is derived from an EMBL/GenBank/DDBJ whole genome shotgun (WGS) entry which is preliminary data.</text>
</comment>
<protein>
    <recommendedName>
        <fullName evidence="4">Peptidase inhibitor I78 family protein</fullName>
    </recommendedName>
</protein>
<keyword evidence="3" id="KW-1185">Reference proteome</keyword>
<evidence type="ECO:0000256" key="1">
    <source>
        <dbReference type="SAM" id="MobiDB-lite"/>
    </source>
</evidence>
<evidence type="ECO:0000313" key="2">
    <source>
        <dbReference type="EMBL" id="GHC26802.1"/>
    </source>
</evidence>